<dbReference type="Proteomes" id="UP001279734">
    <property type="component" value="Unassembled WGS sequence"/>
</dbReference>
<dbReference type="EMBL" id="BSYO01000029">
    <property type="protein sequence ID" value="GMH25078.1"/>
    <property type="molecule type" value="Genomic_DNA"/>
</dbReference>
<feature type="region of interest" description="Disordered" evidence="1">
    <location>
        <begin position="34"/>
        <end position="55"/>
    </location>
</feature>
<gene>
    <name evidence="2" type="ORF">Nepgr_026921</name>
</gene>
<evidence type="ECO:0000313" key="2">
    <source>
        <dbReference type="EMBL" id="GMH25078.1"/>
    </source>
</evidence>
<keyword evidence="3" id="KW-1185">Reference proteome</keyword>
<feature type="compositionally biased region" description="Basic and acidic residues" evidence="1">
    <location>
        <begin position="34"/>
        <end position="53"/>
    </location>
</feature>
<evidence type="ECO:0000256" key="1">
    <source>
        <dbReference type="SAM" id="MobiDB-lite"/>
    </source>
</evidence>
<protein>
    <submittedName>
        <fullName evidence="2">Uncharacterized protein</fullName>
    </submittedName>
</protein>
<evidence type="ECO:0000313" key="3">
    <source>
        <dbReference type="Proteomes" id="UP001279734"/>
    </source>
</evidence>
<name>A0AAD3Y108_NEPGR</name>
<organism evidence="2 3">
    <name type="scientific">Nepenthes gracilis</name>
    <name type="common">Slender pitcher plant</name>
    <dbReference type="NCBI Taxonomy" id="150966"/>
    <lineage>
        <taxon>Eukaryota</taxon>
        <taxon>Viridiplantae</taxon>
        <taxon>Streptophyta</taxon>
        <taxon>Embryophyta</taxon>
        <taxon>Tracheophyta</taxon>
        <taxon>Spermatophyta</taxon>
        <taxon>Magnoliopsida</taxon>
        <taxon>eudicotyledons</taxon>
        <taxon>Gunneridae</taxon>
        <taxon>Pentapetalae</taxon>
        <taxon>Caryophyllales</taxon>
        <taxon>Nepenthaceae</taxon>
        <taxon>Nepenthes</taxon>
    </lineage>
</organism>
<sequence length="90" mass="10305">MRRFIQCEYCGGLGDCRIVKHSTISIYEDGRPQRTEFRNRNSENEDAREENSEVARVTETISNAADGRPQLPGFLKIEIQNASEDARDRS</sequence>
<accession>A0AAD3Y108</accession>
<proteinExistence type="predicted"/>
<dbReference type="AlphaFoldDB" id="A0AAD3Y108"/>
<reference evidence="2" key="1">
    <citation type="submission" date="2023-05" db="EMBL/GenBank/DDBJ databases">
        <title>Nepenthes gracilis genome sequencing.</title>
        <authorList>
            <person name="Fukushima K."/>
        </authorList>
    </citation>
    <scope>NUCLEOTIDE SEQUENCE</scope>
    <source>
        <strain evidence="2">SING2019-196</strain>
    </source>
</reference>
<comment type="caution">
    <text evidence="2">The sequence shown here is derived from an EMBL/GenBank/DDBJ whole genome shotgun (WGS) entry which is preliminary data.</text>
</comment>